<dbReference type="OMA" id="NYLQNTW"/>
<dbReference type="GO" id="GO:0016281">
    <property type="term" value="C:eukaryotic translation initiation factor 4F complex"/>
    <property type="evidence" value="ECO:0007669"/>
    <property type="project" value="TreeGrafter"/>
</dbReference>
<dbReference type="PANTHER" id="PTHR11960:SF18">
    <property type="entry name" value="EUKARYOTIC TRANSLATION INITIATION FACTOR 4E HOMOLOGOUS PROTEIN, ISOFORM B"/>
    <property type="match status" value="1"/>
</dbReference>
<reference evidence="3 4" key="1">
    <citation type="submission" date="2014-11" db="EMBL/GenBank/DDBJ databases">
        <authorList>
            <person name="Zhu J."/>
            <person name="Qi W."/>
            <person name="Song R."/>
        </authorList>
    </citation>
    <scope>NUCLEOTIDE SEQUENCE [LARGE SCALE GENOMIC DNA]</scope>
</reference>
<proteinExistence type="inferred from homology"/>
<dbReference type="Pfam" id="PF01652">
    <property type="entry name" value="IF4E"/>
    <property type="match status" value="1"/>
</dbReference>
<keyword evidence="1" id="KW-0396">Initiation factor</keyword>
<accession>A0A0G4ECP1</accession>
<feature type="compositionally biased region" description="Gly residues" evidence="2">
    <location>
        <begin position="436"/>
        <end position="445"/>
    </location>
</feature>
<evidence type="ECO:0000313" key="4">
    <source>
        <dbReference type="Proteomes" id="UP000041254"/>
    </source>
</evidence>
<feature type="compositionally biased region" description="Basic and acidic residues" evidence="2">
    <location>
        <begin position="198"/>
        <end position="208"/>
    </location>
</feature>
<keyword evidence="1" id="KW-0648">Protein biosynthesis</keyword>
<dbReference type="InterPro" id="IPR001040">
    <property type="entry name" value="TIF_eIF_4E"/>
</dbReference>
<dbReference type="SUPFAM" id="SSF55418">
    <property type="entry name" value="eIF4e-like"/>
    <property type="match status" value="1"/>
</dbReference>
<dbReference type="STRING" id="1169540.A0A0G4ECP1"/>
<dbReference type="VEuPathDB" id="CryptoDB:Vbra_6912"/>
<name>A0A0G4ECP1_VITBC</name>
<feature type="compositionally biased region" description="Basic and acidic residues" evidence="2">
    <location>
        <begin position="446"/>
        <end position="471"/>
    </location>
</feature>
<dbReference type="Proteomes" id="UP000041254">
    <property type="component" value="Unassembled WGS sequence"/>
</dbReference>
<protein>
    <submittedName>
        <fullName evidence="3">Uncharacterized protein</fullName>
    </submittedName>
</protein>
<comment type="similarity">
    <text evidence="1">Belongs to the eukaryotic initiation factor 4E family.</text>
</comment>
<keyword evidence="4" id="KW-1185">Reference proteome</keyword>
<evidence type="ECO:0000256" key="1">
    <source>
        <dbReference type="RuleBase" id="RU004374"/>
    </source>
</evidence>
<dbReference type="EMBL" id="CDMY01000138">
    <property type="protein sequence ID" value="CEL93075.1"/>
    <property type="molecule type" value="Genomic_DNA"/>
</dbReference>
<feature type="region of interest" description="Disordered" evidence="2">
    <location>
        <begin position="1"/>
        <end position="208"/>
    </location>
</feature>
<dbReference type="PANTHER" id="PTHR11960">
    <property type="entry name" value="EUKARYOTIC TRANSLATION INITIATION FACTOR 4E RELATED"/>
    <property type="match status" value="1"/>
</dbReference>
<sequence length="544" mass="62520">MGDQSPDHDARGNAGWHIAGRSRPARRREMREEVTMEHSPRDFPPRGERDRDRDRERDRDRDRERDRDRGGGGGRFHPDDVRERDRFSRPDDLRGGGGGQQQEVGPRERERDVPPRDRDRERHDRDSYGRDRDRDRDRVERERERDGLPRDHRDREREREPPMDRRNGPVMRGGQRINRRPSPSPGPHPAPNEEEEDGWRPPVKDLGDKSSHHKLHRAWCLWFTKTGNKNPANWRDALHEYYTFDTVEQFWFVYNRIRKADRMAHRSDYHLFREGVVPSWEDAENREGGRLIVKVPKDITAAIWEDMVLALIGEQFQTEDPDEICGAVISVRRGEDSLSLWHKSKTPEVRDQLIEALKRVLRLGDSFAIDWREHSKSLGLASVKDNRSRPTPTPPKHGDNEPPIPPGGIELPPRETLDDDRRARDMMRDNNIGGQRPYGGGGGRFPRGERVGGGWREGEGEGRRPPPDRKQPPFNRPNRLASFDTHNEAEPTPPSSAKHALGAPPPPRPVGLGGGWGRGKVLRPGGIGRGGAREADKGDHRDEE</sequence>
<keyword evidence="1" id="KW-0694">RNA-binding</keyword>
<dbReference type="AlphaFoldDB" id="A0A0G4ECP1"/>
<feature type="compositionally biased region" description="Basic and acidic residues" evidence="2">
    <location>
        <begin position="27"/>
        <end position="94"/>
    </location>
</feature>
<feature type="region of interest" description="Disordered" evidence="2">
    <location>
        <begin position="380"/>
        <end position="544"/>
    </location>
</feature>
<gene>
    <name evidence="3" type="ORF">Vbra_6912</name>
</gene>
<dbReference type="OrthoDB" id="590761at2759"/>
<evidence type="ECO:0000313" key="3">
    <source>
        <dbReference type="EMBL" id="CEL93075.1"/>
    </source>
</evidence>
<dbReference type="GO" id="GO:0003743">
    <property type="term" value="F:translation initiation factor activity"/>
    <property type="evidence" value="ECO:0007669"/>
    <property type="project" value="UniProtKB-KW"/>
</dbReference>
<evidence type="ECO:0000256" key="2">
    <source>
        <dbReference type="SAM" id="MobiDB-lite"/>
    </source>
</evidence>
<dbReference type="InParanoid" id="A0A0G4ECP1"/>
<feature type="compositionally biased region" description="Basic and acidic residues" evidence="2">
    <location>
        <begin position="105"/>
        <end position="167"/>
    </location>
</feature>
<dbReference type="GO" id="GO:0000340">
    <property type="term" value="F:RNA 7-methylguanosine cap binding"/>
    <property type="evidence" value="ECO:0007669"/>
    <property type="project" value="TreeGrafter"/>
</dbReference>
<dbReference type="InterPro" id="IPR023398">
    <property type="entry name" value="TIF_eIF4e-like"/>
</dbReference>
<dbReference type="Gene3D" id="3.30.760.10">
    <property type="entry name" value="RNA Cap, Translation Initiation Factor Eif4e"/>
    <property type="match status" value="1"/>
</dbReference>
<organism evidence="3 4">
    <name type="scientific">Vitrella brassicaformis (strain CCMP3155)</name>
    <dbReference type="NCBI Taxonomy" id="1169540"/>
    <lineage>
        <taxon>Eukaryota</taxon>
        <taxon>Sar</taxon>
        <taxon>Alveolata</taxon>
        <taxon>Colpodellida</taxon>
        <taxon>Vitrellaceae</taxon>
        <taxon>Vitrella</taxon>
    </lineage>
</organism>
<feature type="compositionally biased region" description="Basic and acidic residues" evidence="2">
    <location>
        <begin position="412"/>
        <end position="428"/>
    </location>
</feature>
<feature type="compositionally biased region" description="Basic and acidic residues" evidence="2">
    <location>
        <begin position="531"/>
        <end position="544"/>
    </location>
</feature>
<feature type="compositionally biased region" description="Basic and acidic residues" evidence="2">
    <location>
        <begin position="1"/>
        <end position="11"/>
    </location>
</feature>